<evidence type="ECO:0000259" key="3">
    <source>
        <dbReference type="PROSITE" id="PS50110"/>
    </source>
</evidence>
<dbReference type="SUPFAM" id="SSF52172">
    <property type="entry name" value="CheY-like"/>
    <property type="match status" value="1"/>
</dbReference>
<dbReference type="SMART" id="SM00448">
    <property type="entry name" value="REC"/>
    <property type="match status" value="1"/>
</dbReference>
<dbReference type="GO" id="GO:0000160">
    <property type="term" value="P:phosphorelay signal transduction system"/>
    <property type="evidence" value="ECO:0007669"/>
    <property type="project" value="InterPro"/>
</dbReference>
<dbReference type="STRING" id="2200.GCA_001571405_02084"/>
<keyword evidence="5" id="KW-1185">Reference proteome</keyword>
<keyword evidence="1 2" id="KW-0597">Phosphoprotein</keyword>
<dbReference type="Pfam" id="PF00072">
    <property type="entry name" value="Response_reg"/>
    <property type="match status" value="1"/>
</dbReference>
<dbReference type="PANTHER" id="PTHR44591:SF3">
    <property type="entry name" value="RESPONSE REGULATORY DOMAIN-CONTAINING PROTEIN"/>
    <property type="match status" value="1"/>
</dbReference>
<proteinExistence type="predicted"/>
<dbReference type="AlphaFoldDB" id="A0A1G9BIB9"/>
<dbReference type="CDD" id="cd00156">
    <property type="entry name" value="REC"/>
    <property type="match status" value="1"/>
</dbReference>
<name>A0A1G9BIB9_9EURY</name>
<evidence type="ECO:0000256" key="1">
    <source>
        <dbReference type="ARBA" id="ARBA00022553"/>
    </source>
</evidence>
<dbReference type="InterPro" id="IPR011006">
    <property type="entry name" value="CheY-like_superfamily"/>
</dbReference>
<dbReference type="PANTHER" id="PTHR44591">
    <property type="entry name" value="STRESS RESPONSE REGULATOR PROTEIN 1"/>
    <property type="match status" value="1"/>
</dbReference>
<gene>
    <name evidence="4" type="ORF">SAMN04488571_10985</name>
</gene>
<dbReference type="Proteomes" id="UP000326500">
    <property type="component" value="Unassembled WGS sequence"/>
</dbReference>
<feature type="domain" description="Response regulatory" evidence="3">
    <location>
        <begin position="5"/>
        <end position="120"/>
    </location>
</feature>
<dbReference type="InterPro" id="IPR050595">
    <property type="entry name" value="Bact_response_regulator"/>
</dbReference>
<sequence length="123" mass="13654">MVRYSILYVDDDPALLDVGRIYLERSGALAVETVLSGREALGLLGEGTFDAVIADYQMPEMDGIELLKKIRQQFHDLPFILFTGRGREEVVIEALNHGADGYIQKGGTRDHSLPSSSIRSCRQ</sequence>
<dbReference type="EMBL" id="FNFT01000009">
    <property type="protein sequence ID" value="SDK39249.1"/>
    <property type="molecule type" value="Genomic_DNA"/>
</dbReference>
<dbReference type="Gene3D" id="3.40.50.2300">
    <property type="match status" value="1"/>
</dbReference>
<dbReference type="InterPro" id="IPR001789">
    <property type="entry name" value="Sig_transdc_resp-reg_receiver"/>
</dbReference>
<protein>
    <submittedName>
        <fullName evidence="4">Response regulator receiver domain-containing protein</fullName>
    </submittedName>
</protein>
<evidence type="ECO:0000313" key="5">
    <source>
        <dbReference type="Proteomes" id="UP000326500"/>
    </source>
</evidence>
<reference evidence="4 5" key="1">
    <citation type="submission" date="2016-10" db="EMBL/GenBank/DDBJ databases">
        <authorList>
            <person name="Varghese N."/>
            <person name="Submissions S."/>
        </authorList>
    </citation>
    <scope>NUCLEOTIDE SEQUENCE [LARGE SCALE GENOMIC DNA]</scope>
    <source>
        <strain evidence="4 5">DSM 2373</strain>
    </source>
</reference>
<dbReference type="PROSITE" id="PS50110">
    <property type="entry name" value="RESPONSE_REGULATORY"/>
    <property type="match status" value="1"/>
</dbReference>
<dbReference type="OrthoDB" id="8127at2157"/>
<evidence type="ECO:0000313" key="4">
    <source>
        <dbReference type="EMBL" id="SDK39249.1"/>
    </source>
</evidence>
<feature type="modified residue" description="4-aspartylphosphate" evidence="2">
    <location>
        <position position="55"/>
    </location>
</feature>
<organism evidence="4 5">
    <name type="scientific">Methanoculleus thermophilus</name>
    <dbReference type="NCBI Taxonomy" id="2200"/>
    <lineage>
        <taxon>Archaea</taxon>
        <taxon>Methanobacteriati</taxon>
        <taxon>Methanobacteriota</taxon>
        <taxon>Stenosarchaea group</taxon>
        <taxon>Methanomicrobia</taxon>
        <taxon>Methanomicrobiales</taxon>
        <taxon>Methanomicrobiaceae</taxon>
        <taxon>Methanoculleus</taxon>
    </lineage>
</organism>
<accession>A0A1G9BIB9</accession>
<dbReference type="RefSeq" id="WP_066958636.1">
    <property type="nucleotide sequence ID" value="NZ_BCNX01000012.1"/>
</dbReference>
<evidence type="ECO:0000256" key="2">
    <source>
        <dbReference type="PROSITE-ProRule" id="PRU00169"/>
    </source>
</evidence>